<comment type="caution">
    <text evidence="1">The sequence shown here is derived from an EMBL/GenBank/DDBJ whole genome shotgun (WGS) entry which is preliminary data.</text>
</comment>
<sequence length="129" mass="14929">MDKLNEKSKRLITLHDLTMYFSHNAKMTINDIIGLILCLDLLKKEYLYQILLYKGYAVIFVKAQSSSSTSSSINDYLTMRYPFHFSLKSFWFFMSSHALTISVVVAKLDTPISTLTQKFIVLLTEEQVE</sequence>
<protein>
    <submittedName>
        <fullName evidence="1">Uncharacterized protein</fullName>
    </submittedName>
</protein>
<organism evidence="1 2">
    <name type="scientific">Rotaria socialis</name>
    <dbReference type="NCBI Taxonomy" id="392032"/>
    <lineage>
        <taxon>Eukaryota</taxon>
        <taxon>Metazoa</taxon>
        <taxon>Spiralia</taxon>
        <taxon>Gnathifera</taxon>
        <taxon>Rotifera</taxon>
        <taxon>Eurotatoria</taxon>
        <taxon>Bdelloidea</taxon>
        <taxon>Philodinida</taxon>
        <taxon>Philodinidae</taxon>
        <taxon>Rotaria</taxon>
    </lineage>
</organism>
<accession>A0A820T621</accession>
<reference evidence="1" key="1">
    <citation type="submission" date="2021-02" db="EMBL/GenBank/DDBJ databases">
        <authorList>
            <person name="Nowell W R."/>
        </authorList>
    </citation>
    <scope>NUCLEOTIDE SEQUENCE</scope>
</reference>
<evidence type="ECO:0000313" key="2">
    <source>
        <dbReference type="Proteomes" id="UP000663848"/>
    </source>
</evidence>
<proteinExistence type="predicted"/>
<dbReference type="EMBL" id="CAJOBR010000095">
    <property type="protein sequence ID" value="CAF4463618.1"/>
    <property type="molecule type" value="Genomic_DNA"/>
</dbReference>
<dbReference type="AlphaFoldDB" id="A0A820T621"/>
<evidence type="ECO:0000313" key="1">
    <source>
        <dbReference type="EMBL" id="CAF4463618.1"/>
    </source>
</evidence>
<name>A0A820T621_9BILA</name>
<gene>
    <name evidence="1" type="ORF">QYT958_LOCUS1636</name>
</gene>
<dbReference type="Proteomes" id="UP000663848">
    <property type="component" value="Unassembled WGS sequence"/>
</dbReference>